<dbReference type="RefSeq" id="WP_332901413.1">
    <property type="nucleotide sequence ID" value="NZ_JBAGLP010000116.1"/>
</dbReference>
<name>A0ABU7Z5E8_9MICO</name>
<dbReference type="Proteomes" id="UP001310387">
    <property type="component" value="Unassembled WGS sequence"/>
</dbReference>
<accession>A0ABU7Z5E8</accession>
<keyword evidence="2" id="KW-1185">Reference proteome</keyword>
<evidence type="ECO:0000313" key="1">
    <source>
        <dbReference type="EMBL" id="MEG3614650.1"/>
    </source>
</evidence>
<proteinExistence type="predicted"/>
<evidence type="ECO:0000313" key="2">
    <source>
        <dbReference type="Proteomes" id="UP001310387"/>
    </source>
</evidence>
<comment type="caution">
    <text evidence="1">The sequence shown here is derived from an EMBL/GenBank/DDBJ whole genome shotgun (WGS) entry which is preliminary data.</text>
</comment>
<organism evidence="1 2">
    <name type="scientific">Isoptericola haloaureus</name>
    <dbReference type="NCBI Taxonomy" id="1542902"/>
    <lineage>
        <taxon>Bacteria</taxon>
        <taxon>Bacillati</taxon>
        <taxon>Actinomycetota</taxon>
        <taxon>Actinomycetes</taxon>
        <taxon>Micrococcales</taxon>
        <taxon>Promicromonosporaceae</taxon>
        <taxon>Isoptericola</taxon>
    </lineage>
</organism>
<reference evidence="1" key="1">
    <citation type="journal article" date="2024" name="Antonie Van Leeuwenhoek">
        <title>Isoptericola haloaureus sp. nov., a dimorphic actinobacterium isolated from mangrove sediments of southeast India, implicating biosaline agricultural significance through nitrogen fixation and salt tolerance genes.</title>
        <authorList>
            <person name="Prathaban M."/>
            <person name="Prathiviraj R."/>
            <person name="Ravichandran M."/>
            <person name="Natarajan S.D."/>
            <person name="Sobanaa M."/>
            <person name="Hari Krishna Kumar S."/>
            <person name="Chandrasekar V."/>
            <person name="Selvin J."/>
        </authorList>
    </citation>
    <scope>NUCLEOTIDE SEQUENCE</scope>
    <source>
        <strain evidence="1">MP1014</strain>
    </source>
</reference>
<gene>
    <name evidence="1" type="ORF">V5O49_05875</name>
</gene>
<dbReference type="EMBL" id="JBAGLP010000116">
    <property type="protein sequence ID" value="MEG3614650.1"/>
    <property type="molecule type" value="Genomic_DNA"/>
</dbReference>
<reference evidence="1" key="2">
    <citation type="submission" date="2024-02" db="EMBL/GenBank/DDBJ databases">
        <authorList>
            <person name="Prathaban M."/>
            <person name="Mythili R."/>
            <person name="Sharmila Devi N."/>
            <person name="Sobanaa M."/>
            <person name="Prathiviraj R."/>
            <person name="Selvin J."/>
        </authorList>
    </citation>
    <scope>NUCLEOTIDE SEQUENCE</scope>
    <source>
        <strain evidence="1">MP1014</strain>
    </source>
</reference>
<protein>
    <submittedName>
        <fullName evidence="1">Uncharacterized protein</fullName>
    </submittedName>
</protein>
<sequence>MSVDLAHQLESIFHAEADVGGLLGPLAAAPLAEPTADRIRRVVADASPAVRVAMHRRLIRIHENPSDSTIDSPCGADHKGLVSFSRVVDQSPEQWGAQT</sequence>